<organism evidence="3 4">
    <name type="scientific">Lasius platythorax</name>
    <dbReference type="NCBI Taxonomy" id="488582"/>
    <lineage>
        <taxon>Eukaryota</taxon>
        <taxon>Metazoa</taxon>
        <taxon>Ecdysozoa</taxon>
        <taxon>Arthropoda</taxon>
        <taxon>Hexapoda</taxon>
        <taxon>Insecta</taxon>
        <taxon>Pterygota</taxon>
        <taxon>Neoptera</taxon>
        <taxon>Endopterygota</taxon>
        <taxon>Hymenoptera</taxon>
        <taxon>Apocrita</taxon>
        <taxon>Aculeata</taxon>
        <taxon>Formicoidea</taxon>
        <taxon>Formicidae</taxon>
        <taxon>Formicinae</taxon>
        <taxon>Lasius</taxon>
        <taxon>Lasius</taxon>
    </lineage>
</organism>
<dbReference type="Proteomes" id="UP001497644">
    <property type="component" value="Chromosome 2"/>
</dbReference>
<dbReference type="PANTHER" id="PTHR23150:SF19">
    <property type="entry name" value="FORMYLGLYCINE-GENERATING ENZYME"/>
    <property type="match status" value="1"/>
</dbReference>
<dbReference type="InterPro" id="IPR005532">
    <property type="entry name" value="SUMF_dom"/>
</dbReference>
<comment type="similarity">
    <text evidence="1">Belongs to the sulfatase-modifying factor family.</text>
</comment>
<dbReference type="EMBL" id="OZ034825">
    <property type="protein sequence ID" value="CAL1680830.1"/>
    <property type="molecule type" value="Genomic_DNA"/>
</dbReference>
<proteinExistence type="inferred from homology"/>
<evidence type="ECO:0000313" key="4">
    <source>
        <dbReference type="Proteomes" id="UP001497644"/>
    </source>
</evidence>
<dbReference type="Gene3D" id="3.90.1580.10">
    <property type="entry name" value="paralog of FGE (formylglycine-generating enzyme)"/>
    <property type="match status" value="1"/>
</dbReference>
<dbReference type="InterPro" id="IPR042095">
    <property type="entry name" value="SUMF_sf"/>
</dbReference>
<dbReference type="InterPro" id="IPR016187">
    <property type="entry name" value="CTDL_fold"/>
</dbReference>
<feature type="domain" description="Sulfatase-modifying factor enzyme-like" evidence="2">
    <location>
        <begin position="66"/>
        <end position="344"/>
    </location>
</feature>
<protein>
    <recommendedName>
        <fullName evidence="2">Sulfatase-modifying factor enzyme-like domain-containing protein</fullName>
    </recommendedName>
</protein>
<sequence>MTLFYYFYKMQIIIGFYYLCVNAIKNNDSCQCGNKLNRQTIFNPQAGYCVVDNSKFDAISMKEEKAKKMFKINAGTYSIGTNNPVFIADGEGPKREVILDSFYIDKFEVSNEEFATFVKTTGYITEAESFGDSFVFEGLLTQNMKDIINETVVQTPWWVPVKQASWQHPEGSDSNITYRMDHPVVHVSWHDANAYCNWMRKRLPTEAEWEVACRGGLSDRLYPWGNKLIPNNQHKANIWQGSFPTENTEEDGYKGTSPVTMFLQNKYGLHNIVGNVWEWTADWWITKHSSDQQTNPIGPSSGNNKVKKGGSYLCHKNYCHRYRCAARSQNTPDTSAGNLGFRCAISA</sequence>
<dbReference type="GO" id="GO:0120147">
    <property type="term" value="F:formylglycine-generating oxidase activity"/>
    <property type="evidence" value="ECO:0007669"/>
    <property type="project" value="TreeGrafter"/>
</dbReference>
<dbReference type="SUPFAM" id="SSF56436">
    <property type="entry name" value="C-type lectin-like"/>
    <property type="match status" value="1"/>
</dbReference>
<evidence type="ECO:0000313" key="3">
    <source>
        <dbReference type="EMBL" id="CAL1680830.1"/>
    </source>
</evidence>
<dbReference type="PANTHER" id="PTHR23150">
    <property type="entry name" value="SULFATASE MODIFYING FACTOR 1, 2"/>
    <property type="match status" value="1"/>
</dbReference>
<dbReference type="Pfam" id="PF03781">
    <property type="entry name" value="FGE-sulfatase"/>
    <property type="match status" value="1"/>
</dbReference>
<dbReference type="InterPro" id="IPR051043">
    <property type="entry name" value="Sulfatase_Mod_Factor_Kinase"/>
</dbReference>
<keyword evidence="4" id="KW-1185">Reference proteome</keyword>
<gene>
    <name evidence="3" type="ORF">LPLAT_LOCUS6785</name>
</gene>
<name>A0AAV2NKI2_9HYME</name>
<dbReference type="AlphaFoldDB" id="A0AAV2NKI2"/>
<dbReference type="GO" id="GO:0005783">
    <property type="term" value="C:endoplasmic reticulum"/>
    <property type="evidence" value="ECO:0007669"/>
    <property type="project" value="TreeGrafter"/>
</dbReference>
<accession>A0AAV2NKI2</accession>
<evidence type="ECO:0000256" key="1">
    <source>
        <dbReference type="ARBA" id="ARBA00005310"/>
    </source>
</evidence>
<reference evidence="3" key="1">
    <citation type="submission" date="2024-04" db="EMBL/GenBank/DDBJ databases">
        <authorList>
            <consortium name="Molecular Ecology Group"/>
        </authorList>
    </citation>
    <scope>NUCLEOTIDE SEQUENCE</scope>
</reference>
<evidence type="ECO:0000259" key="2">
    <source>
        <dbReference type="Pfam" id="PF03781"/>
    </source>
</evidence>